<proteinExistence type="predicted"/>
<dbReference type="GO" id="GO:0016301">
    <property type="term" value="F:kinase activity"/>
    <property type="evidence" value="ECO:0007669"/>
    <property type="project" value="UniProtKB-KW"/>
</dbReference>
<accession>A0A660CHN6</accession>
<keyword evidence="3" id="KW-1185">Reference proteome</keyword>
<evidence type="ECO:0000313" key="3">
    <source>
        <dbReference type="Proteomes" id="UP000317303"/>
    </source>
</evidence>
<dbReference type="InterPro" id="IPR002575">
    <property type="entry name" value="Aminoglycoside_PTrfase"/>
</dbReference>
<feature type="domain" description="Aminoglycoside phosphotransferase" evidence="1">
    <location>
        <begin position="59"/>
        <end position="263"/>
    </location>
</feature>
<dbReference type="AlphaFoldDB" id="A0A660CHN6"/>
<organism evidence="2 3">
    <name type="scientific">Prauserella rugosa</name>
    <dbReference type="NCBI Taxonomy" id="43354"/>
    <lineage>
        <taxon>Bacteria</taxon>
        <taxon>Bacillati</taxon>
        <taxon>Actinomycetota</taxon>
        <taxon>Actinomycetes</taxon>
        <taxon>Pseudonocardiales</taxon>
        <taxon>Pseudonocardiaceae</taxon>
        <taxon>Prauserella</taxon>
    </lineage>
</organism>
<comment type="caution">
    <text evidence="2">The sequence shown here is derived from an EMBL/GenBank/DDBJ whole genome shotgun (WGS) entry which is preliminary data.</text>
</comment>
<keyword evidence="2" id="KW-0418">Kinase</keyword>
<dbReference type="RefSeq" id="WP_051758108.1">
    <property type="nucleotide sequence ID" value="NZ_JOIJ01000028.1"/>
</dbReference>
<dbReference type="OrthoDB" id="115252at2"/>
<evidence type="ECO:0000259" key="1">
    <source>
        <dbReference type="Pfam" id="PF01636"/>
    </source>
</evidence>
<dbReference type="EMBL" id="VLJV01000001">
    <property type="protein sequence ID" value="TWH22980.1"/>
    <property type="molecule type" value="Genomic_DNA"/>
</dbReference>
<sequence length="306" mass="32426">MAAVAVVPTVAECVAATTAAARRHGVPTGSPAVLSTGANVLVRMGDLVARTPRLTTVARPDPGLALARDVDLAAFLAARGVPVVPPSTDPPAGPHRVGRRTVTFWRYVRHDPGAVPSPATVGRSLARLHTAIRAFPPSPANAERPGLPSDVPLAEVHRLLEVLSADSELDAGTLARLRGDADDLGEAIRHCPGPRHPLHGDAHPGNLLRTEDGWLWTDFEDAWNGPVAWDLAVLRRTSRVDGAAAVAAYAGVADQVVDEEVLAPFVRLRELSVVCWQLVAGLCDRGRVQAAVAGLRRYLTRPDTSR</sequence>
<dbReference type="SUPFAM" id="SSF56112">
    <property type="entry name" value="Protein kinase-like (PK-like)"/>
    <property type="match status" value="1"/>
</dbReference>
<dbReference type="Proteomes" id="UP000317303">
    <property type="component" value="Unassembled WGS sequence"/>
</dbReference>
<keyword evidence="2" id="KW-0808">Transferase</keyword>
<dbReference type="InterPro" id="IPR011009">
    <property type="entry name" value="Kinase-like_dom_sf"/>
</dbReference>
<name>A0A660CHN6_9PSEU</name>
<protein>
    <submittedName>
        <fullName evidence="2">Ser/Thr protein kinase RdoA (MazF antagonist)</fullName>
    </submittedName>
</protein>
<dbReference type="Gene3D" id="3.90.1200.10">
    <property type="match status" value="1"/>
</dbReference>
<dbReference type="Pfam" id="PF01636">
    <property type="entry name" value="APH"/>
    <property type="match status" value="1"/>
</dbReference>
<gene>
    <name evidence="2" type="ORF">JD82_04872</name>
</gene>
<evidence type="ECO:0000313" key="2">
    <source>
        <dbReference type="EMBL" id="TWH22980.1"/>
    </source>
</evidence>
<reference evidence="2 3" key="1">
    <citation type="submission" date="2019-07" db="EMBL/GenBank/DDBJ databases">
        <title>R&amp;d 2014.</title>
        <authorList>
            <person name="Klenk H.-P."/>
        </authorList>
    </citation>
    <scope>NUCLEOTIDE SEQUENCE [LARGE SCALE GENOMIC DNA]</scope>
    <source>
        <strain evidence="2 3">DSM 43194</strain>
    </source>
</reference>